<accession>A0A167DLM7</accession>
<feature type="compositionally biased region" description="Polar residues" evidence="5">
    <location>
        <begin position="26"/>
        <end position="37"/>
    </location>
</feature>
<dbReference type="OrthoDB" id="4094544at2759"/>
<keyword evidence="2 6" id="KW-0812">Transmembrane</keyword>
<evidence type="ECO:0000256" key="5">
    <source>
        <dbReference type="SAM" id="MobiDB-lite"/>
    </source>
</evidence>
<protein>
    <submittedName>
        <fullName evidence="8">Flr1p</fullName>
    </submittedName>
</protein>
<feature type="region of interest" description="Disordered" evidence="5">
    <location>
        <begin position="26"/>
        <end position="55"/>
    </location>
</feature>
<dbReference type="GO" id="GO:0005886">
    <property type="term" value="C:plasma membrane"/>
    <property type="evidence" value="ECO:0007669"/>
    <property type="project" value="TreeGrafter"/>
</dbReference>
<dbReference type="GO" id="GO:1990961">
    <property type="term" value="P:xenobiotic detoxification by transmembrane export across the plasma membrane"/>
    <property type="evidence" value="ECO:0007669"/>
    <property type="project" value="TreeGrafter"/>
</dbReference>
<evidence type="ECO:0000256" key="3">
    <source>
        <dbReference type="ARBA" id="ARBA00022989"/>
    </source>
</evidence>
<sequence length="281" mass="30327">MGYTTYFRNTLLSDVLEWTGAVTIPSGFQPQTAATNQAKEEAEEDRTNAHKVASNDVEAAMEVGHVLKSGNDEEEKDANETQIPVNDTDDSSAKEIDPFLVDWNGPTDPENPQNWPAKKKALVVVQVMLLTTSTYMGSSIYTPGQEQIQEKFKVGHVVGTLNLSLFVLGYGLGPMIFSPLSEVASFGRNHIYMATLFMFAILQIPAALSPTIGGLVVSRFLAGLMSSPSISTGGATLGDFITPQILPVFIGCWAIGAVMAPGKFFSSSLESNWFDFGNTTN</sequence>
<evidence type="ECO:0000256" key="4">
    <source>
        <dbReference type="ARBA" id="ARBA00023136"/>
    </source>
</evidence>
<organism evidence="8 9">
    <name type="scientific">Sugiyamaella lignohabitans</name>
    <dbReference type="NCBI Taxonomy" id="796027"/>
    <lineage>
        <taxon>Eukaryota</taxon>
        <taxon>Fungi</taxon>
        <taxon>Dikarya</taxon>
        <taxon>Ascomycota</taxon>
        <taxon>Saccharomycotina</taxon>
        <taxon>Dipodascomycetes</taxon>
        <taxon>Dipodascales</taxon>
        <taxon>Trichomonascaceae</taxon>
        <taxon>Sugiyamaella</taxon>
    </lineage>
</organism>
<dbReference type="InterPro" id="IPR011701">
    <property type="entry name" value="MFS"/>
</dbReference>
<keyword evidence="4 6" id="KW-0472">Membrane</keyword>
<dbReference type="AlphaFoldDB" id="A0A167DLM7"/>
<gene>
    <name evidence="8" type="primary">FLR1</name>
    <name evidence="8" type="ORF">AWJ20_1327</name>
</gene>
<reference evidence="8 9" key="1">
    <citation type="submission" date="2016-02" db="EMBL/GenBank/DDBJ databases">
        <title>Complete genome sequence and transcriptome regulation of the pentose utilising yeast Sugiyamaella lignohabitans.</title>
        <authorList>
            <person name="Bellasio M."/>
            <person name="Peymann A."/>
            <person name="Valli M."/>
            <person name="Sipitzky M."/>
            <person name="Graf A."/>
            <person name="Sauer M."/>
            <person name="Marx H."/>
            <person name="Mattanovich D."/>
        </authorList>
    </citation>
    <scope>NUCLEOTIDE SEQUENCE [LARGE SCALE GENOMIC DNA]</scope>
    <source>
        <strain evidence="8 9">CBS 10342</strain>
    </source>
</reference>
<proteinExistence type="predicted"/>
<dbReference type="Proteomes" id="UP000189580">
    <property type="component" value="Chromosome a"/>
</dbReference>
<dbReference type="SUPFAM" id="SSF103473">
    <property type="entry name" value="MFS general substrate transporter"/>
    <property type="match status" value="1"/>
</dbReference>
<dbReference type="GeneID" id="30033117"/>
<name>A0A167DLM7_9ASCO</name>
<feature type="domain" description="Major facilitator superfamily (MFS) profile" evidence="7">
    <location>
        <begin position="123"/>
        <end position="281"/>
    </location>
</feature>
<evidence type="ECO:0000259" key="7">
    <source>
        <dbReference type="PROSITE" id="PS50850"/>
    </source>
</evidence>
<dbReference type="Pfam" id="PF07690">
    <property type="entry name" value="MFS_1"/>
    <property type="match status" value="1"/>
</dbReference>
<evidence type="ECO:0000256" key="6">
    <source>
        <dbReference type="SAM" id="Phobius"/>
    </source>
</evidence>
<feature type="region of interest" description="Disordered" evidence="5">
    <location>
        <begin position="68"/>
        <end position="93"/>
    </location>
</feature>
<feature type="transmembrane region" description="Helical" evidence="6">
    <location>
        <begin position="241"/>
        <end position="260"/>
    </location>
</feature>
<evidence type="ECO:0000313" key="8">
    <source>
        <dbReference type="EMBL" id="ANB13049.1"/>
    </source>
</evidence>
<comment type="subcellular location">
    <subcellularLocation>
        <location evidence="1">Membrane</location>
        <topology evidence="1">Multi-pass membrane protein</topology>
    </subcellularLocation>
</comment>
<keyword evidence="9" id="KW-1185">Reference proteome</keyword>
<evidence type="ECO:0000256" key="2">
    <source>
        <dbReference type="ARBA" id="ARBA00022692"/>
    </source>
</evidence>
<dbReference type="KEGG" id="slb:AWJ20_1327"/>
<dbReference type="GO" id="GO:0015244">
    <property type="term" value="F:fluconazole transmembrane transporter activity"/>
    <property type="evidence" value="ECO:0007669"/>
    <property type="project" value="TreeGrafter"/>
</dbReference>
<dbReference type="PROSITE" id="PS50850">
    <property type="entry name" value="MFS"/>
    <property type="match status" value="1"/>
</dbReference>
<dbReference type="InterPro" id="IPR020846">
    <property type="entry name" value="MFS_dom"/>
</dbReference>
<dbReference type="PANTHER" id="PTHR23502">
    <property type="entry name" value="MAJOR FACILITATOR SUPERFAMILY"/>
    <property type="match status" value="1"/>
</dbReference>
<dbReference type="Gene3D" id="1.20.1720.10">
    <property type="entry name" value="Multidrug resistance protein D"/>
    <property type="match status" value="1"/>
</dbReference>
<dbReference type="PANTHER" id="PTHR23502:SF23">
    <property type="entry name" value="FLUCONAZOLE RESISTANCE PROTEIN 1"/>
    <property type="match status" value="1"/>
</dbReference>
<evidence type="ECO:0000313" key="9">
    <source>
        <dbReference type="Proteomes" id="UP000189580"/>
    </source>
</evidence>
<evidence type="ECO:0000256" key="1">
    <source>
        <dbReference type="ARBA" id="ARBA00004141"/>
    </source>
</evidence>
<dbReference type="RefSeq" id="XP_018735526.1">
    <property type="nucleotide sequence ID" value="XM_018878198.1"/>
</dbReference>
<feature type="transmembrane region" description="Helical" evidence="6">
    <location>
        <begin position="161"/>
        <end position="180"/>
    </location>
</feature>
<feature type="transmembrane region" description="Helical" evidence="6">
    <location>
        <begin position="192"/>
        <end position="221"/>
    </location>
</feature>
<dbReference type="InterPro" id="IPR036259">
    <property type="entry name" value="MFS_trans_sf"/>
</dbReference>
<keyword evidence="3 6" id="KW-1133">Transmembrane helix</keyword>
<dbReference type="EMBL" id="CP014501">
    <property type="protein sequence ID" value="ANB13049.1"/>
    <property type="molecule type" value="Genomic_DNA"/>
</dbReference>